<evidence type="ECO:0000313" key="1">
    <source>
        <dbReference type="EMBL" id="MBY8882875.1"/>
    </source>
</evidence>
<sequence length="168" mass="18062">MTTTTQLVSAERIHADHATIKHLGNWTDATAFDVRARRASVVLDLRSPGIGWDEPVTVHTTLANAVLTLLLPEDVTVDHWDLTWTGRGKVKDAGATPAGASGKHAAPGNGERRLRLSGTAAHGEIRVQRGGVAQLAAMCSRAYLRDLRGAHREGRLPTVDDPAREAVR</sequence>
<protein>
    <submittedName>
        <fullName evidence="1">Uncharacterized protein</fullName>
    </submittedName>
</protein>
<dbReference type="Proteomes" id="UP000778578">
    <property type="component" value="Unassembled WGS sequence"/>
</dbReference>
<proteinExistence type="predicted"/>
<name>A0ABS7QI76_9ACTN</name>
<evidence type="ECO:0000313" key="2">
    <source>
        <dbReference type="Proteomes" id="UP000778578"/>
    </source>
</evidence>
<dbReference type="EMBL" id="JAINZZ010000092">
    <property type="protein sequence ID" value="MBY8882875.1"/>
    <property type="molecule type" value="Genomic_DNA"/>
</dbReference>
<accession>A0ABS7QI76</accession>
<keyword evidence="2" id="KW-1185">Reference proteome</keyword>
<dbReference type="RefSeq" id="WP_222969544.1">
    <property type="nucleotide sequence ID" value="NZ_JAINZZ010000092.1"/>
</dbReference>
<comment type="caution">
    <text evidence="1">The sequence shown here is derived from an EMBL/GenBank/DDBJ whole genome shotgun (WGS) entry which is preliminary data.</text>
</comment>
<organism evidence="1 2">
    <name type="scientific">Actinacidiphila acidipaludis</name>
    <dbReference type="NCBI Taxonomy" id="2873382"/>
    <lineage>
        <taxon>Bacteria</taxon>
        <taxon>Bacillati</taxon>
        <taxon>Actinomycetota</taxon>
        <taxon>Actinomycetes</taxon>
        <taxon>Kitasatosporales</taxon>
        <taxon>Streptomycetaceae</taxon>
        <taxon>Actinacidiphila</taxon>
    </lineage>
</organism>
<gene>
    <name evidence="1" type="ORF">K7862_35355</name>
</gene>
<reference evidence="1 2" key="1">
    <citation type="submission" date="2021-08" db="EMBL/GenBank/DDBJ databases">
        <title>WGS of actinomycetes from Thailand.</title>
        <authorList>
            <person name="Thawai C."/>
        </authorList>
    </citation>
    <scope>NUCLEOTIDE SEQUENCE [LARGE SCALE GENOMIC DNA]</scope>
    <source>
        <strain evidence="1 2">PLK6-54</strain>
    </source>
</reference>